<reference evidence="2" key="1">
    <citation type="submission" date="2023-01" db="EMBL/GenBank/DDBJ databases">
        <title>The growth and conidiation of Purpureocillium lavendulum are regulated by nitrogen source and histone H3K14 acetylation.</title>
        <authorList>
            <person name="Tang P."/>
            <person name="Han J."/>
            <person name="Zhang C."/>
            <person name="Tang P."/>
            <person name="Qi F."/>
            <person name="Zhang K."/>
            <person name="Liang L."/>
        </authorList>
    </citation>
    <scope>NUCLEOTIDE SEQUENCE</scope>
    <source>
        <strain evidence="2">YMF1.00683</strain>
    </source>
</reference>
<accession>A0AB34FT92</accession>
<feature type="region of interest" description="Disordered" evidence="1">
    <location>
        <begin position="65"/>
        <end position="88"/>
    </location>
</feature>
<dbReference type="EMBL" id="JAQHRD010000004">
    <property type="protein sequence ID" value="KAJ6442145.1"/>
    <property type="molecule type" value="Genomic_DNA"/>
</dbReference>
<evidence type="ECO:0000313" key="3">
    <source>
        <dbReference type="Proteomes" id="UP001163105"/>
    </source>
</evidence>
<keyword evidence="3" id="KW-1185">Reference proteome</keyword>
<sequence>MRPAGRTHLRDTGDGDVFTNEADETGTIEGDTPLVGIAPALRPCRGPGNEQLVRKSRQLLQRRGLSRRCMAANTNTNTNTDTASDAVT</sequence>
<protein>
    <submittedName>
        <fullName evidence="2">Uncharacterized protein</fullName>
    </submittedName>
</protein>
<gene>
    <name evidence="2" type="ORF">O9K51_05698</name>
</gene>
<comment type="caution">
    <text evidence="2">The sequence shown here is derived from an EMBL/GenBank/DDBJ whole genome shotgun (WGS) entry which is preliminary data.</text>
</comment>
<dbReference type="AlphaFoldDB" id="A0AB34FT92"/>
<feature type="region of interest" description="Disordered" evidence="1">
    <location>
        <begin position="1"/>
        <end position="34"/>
    </location>
</feature>
<name>A0AB34FT92_9HYPO</name>
<proteinExistence type="predicted"/>
<organism evidence="2 3">
    <name type="scientific">Purpureocillium lavendulum</name>
    <dbReference type="NCBI Taxonomy" id="1247861"/>
    <lineage>
        <taxon>Eukaryota</taxon>
        <taxon>Fungi</taxon>
        <taxon>Dikarya</taxon>
        <taxon>Ascomycota</taxon>
        <taxon>Pezizomycotina</taxon>
        <taxon>Sordariomycetes</taxon>
        <taxon>Hypocreomycetidae</taxon>
        <taxon>Hypocreales</taxon>
        <taxon>Ophiocordycipitaceae</taxon>
        <taxon>Purpureocillium</taxon>
    </lineage>
</organism>
<evidence type="ECO:0000313" key="2">
    <source>
        <dbReference type="EMBL" id="KAJ6442145.1"/>
    </source>
</evidence>
<dbReference type="Proteomes" id="UP001163105">
    <property type="component" value="Unassembled WGS sequence"/>
</dbReference>
<evidence type="ECO:0000256" key="1">
    <source>
        <dbReference type="SAM" id="MobiDB-lite"/>
    </source>
</evidence>